<protein>
    <submittedName>
        <fullName evidence="1">Uncharacterized protein</fullName>
    </submittedName>
</protein>
<dbReference type="EnsemblProtists" id="HpaT814105">
    <property type="protein sequence ID" value="HpaP814105"/>
    <property type="gene ID" value="HpaG814105"/>
</dbReference>
<evidence type="ECO:0000313" key="1">
    <source>
        <dbReference type="EnsemblProtists" id="HpaP814105"/>
    </source>
</evidence>
<name>M4C4T5_HYAAE</name>
<dbReference type="HOGENOM" id="CLU_2676345_0_0_1"/>
<dbReference type="AlphaFoldDB" id="M4C4T5"/>
<reference evidence="2" key="1">
    <citation type="journal article" date="2010" name="Science">
        <title>Signatures of adaptation to obligate biotrophy in the Hyaloperonospora arabidopsidis genome.</title>
        <authorList>
            <person name="Baxter L."/>
            <person name="Tripathy S."/>
            <person name="Ishaque N."/>
            <person name="Boot N."/>
            <person name="Cabral A."/>
            <person name="Kemen E."/>
            <person name="Thines M."/>
            <person name="Ah-Fong A."/>
            <person name="Anderson R."/>
            <person name="Badejoko W."/>
            <person name="Bittner-Eddy P."/>
            <person name="Boore J.L."/>
            <person name="Chibucos M.C."/>
            <person name="Coates M."/>
            <person name="Dehal P."/>
            <person name="Delehaunty K."/>
            <person name="Dong S."/>
            <person name="Downton P."/>
            <person name="Dumas B."/>
            <person name="Fabro G."/>
            <person name="Fronick C."/>
            <person name="Fuerstenberg S.I."/>
            <person name="Fulton L."/>
            <person name="Gaulin E."/>
            <person name="Govers F."/>
            <person name="Hughes L."/>
            <person name="Humphray S."/>
            <person name="Jiang R.H."/>
            <person name="Judelson H."/>
            <person name="Kamoun S."/>
            <person name="Kyung K."/>
            <person name="Meijer H."/>
            <person name="Minx P."/>
            <person name="Morris P."/>
            <person name="Nelson J."/>
            <person name="Phuntumart V."/>
            <person name="Qutob D."/>
            <person name="Rehmany A."/>
            <person name="Rougon-Cardoso A."/>
            <person name="Ryden P."/>
            <person name="Torto-Alalibo T."/>
            <person name="Studholme D."/>
            <person name="Wang Y."/>
            <person name="Win J."/>
            <person name="Wood J."/>
            <person name="Clifton S.W."/>
            <person name="Rogers J."/>
            <person name="Van den Ackerveken G."/>
            <person name="Jones J.D."/>
            <person name="McDowell J.M."/>
            <person name="Beynon J."/>
            <person name="Tyler B.M."/>
        </authorList>
    </citation>
    <scope>NUCLEOTIDE SEQUENCE [LARGE SCALE GENOMIC DNA]</scope>
    <source>
        <strain evidence="2">Emoy2</strain>
    </source>
</reference>
<accession>M4C4T5</accession>
<sequence length="75" mass="8423">MNDRTYPITMIMKIYSTAAQAAHLDTMNDITPITQTVSTAVNKATVRQSQLHRSTKLALAESLGSVREKDMWRGR</sequence>
<organism evidence="1 2">
    <name type="scientific">Hyaloperonospora arabidopsidis (strain Emoy2)</name>
    <name type="common">Downy mildew agent</name>
    <name type="synonym">Peronospora arabidopsidis</name>
    <dbReference type="NCBI Taxonomy" id="559515"/>
    <lineage>
        <taxon>Eukaryota</taxon>
        <taxon>Sar</taxon>
        <taxon>Stramenopiles</taxon>
        <taxon>Oomycota</taxon>
        <taxon>Peronosporomycetes</taxon>
        <taxon>Peronosporales</taxon>
        <taxon>Peronosporaceae</taxon>
        <taxon>Hyaloperonospora</taxon>
    </lineage>
</organism>
<dbReference type="InParanoid" id="M4C4T5"/>
<reference evidence="1" key="2">
    <citation type="submission" date="2015-06" db="UniProtKB">
        <authorList>
            <consortium name="EnsemblProtists"/>
        </authorList>
    </citation>
    <scope>IDENTIFICATION</scope>
    <source>
        <strain evidence="1">Emoy2</strain>
    </source>
</reference>
<proteinExistence type="predicted"/>
<dbReference type="VEuPathDB" id="FungiDB:HpaG814105"/>
<dbReference type="EMBL" id="ABWE02003242">
    <property type="status" value="NOT_ANNOTATED_CDS"/>
    <property type="molecule type" value="Genomic_DNA"/>
</dbReference>
<evidence type="ECO:0000313" key="2">
    <source>
        <dbReference type="Proteomes" id="UP000011713"/>
    </source>
</evidence>
<keyword evidence="2" id="KW-1185">Reference proteome</keyword>
<dbReference type="Proteomes" id="UP000011713">
    <property type="component" value="Unassembled WGS sequence"/>
</dbReference>